<evidence type="ECO:0000256" key="1">
    <source>
        <dbReference type="ARBA" id="ARBA00005417"/>
    </source>
</evidence>
<keyword evidence="4 6" id="KW-0067">ATP-binding</keyword>
<dbReference type="Gene3D" id="3.40.50.300">
    <property type="entry name" value="P-loop containing nucleotide triphosphate hydrolases"/>
    <property type="match status" value="2"/>
</dbReference>
<dbReference type="Proteomes" id="UP001500124">
    <property type="component" value="Unassembled WGS sequence"/>
</dbReference>
<dbReference type="CDD" id="cd03257">
    <property type="entry name" value="ABC_NikE_OppD_transporters"/>
    <property type="match status" value="1"/>
</dbReference>
<keyword evidence="7" id="KW-1185">Reference proteome</keyword>
<evidence type="ECO:0000313" key="6">
    <source>
        <dbReference type="EMBL" id="GAA5062482.1"/>
    </source>
</evidence>
<organism evidence="6 7">
    <name type="scientific">Streptomyces similanensis</name>
    <dbReference type="NCBI Taxonomy" id="1274988"/>
    <lineage>
        <taxon>Bacteria</taxon>
        <taxon>Bacillati</taxon>
        <taxon>Actinomycetota</taxon>
        <taxon>Actinomycetes</taxon>
        <taxon>Kitasatosporales</taxon>
        <taxon>Streptomycetaceae</taxon>
        <taxon>Streptomyces</taxon>
    </lineage>
</organism>
<dbReference type="SMART" id="SM00382">
    <property type="entry name" value="AAA"/>
    <property type="match status" value="2"/>
</dbReference>
<evidence type="ECO:0000256" key="3">
    <source>
        <dbReference type="ARBA" id="ARBA00022741"/>
    </source>
</evidence>
<dbReference type="EMBL" id="BAABKC010000058">
    <property type="protein sequence ID" value="GAA5062482.1"/>
    <property type="molecule type" value="Genomic_DNA"/>
</dbReference>
<evidence type="ECO:0000259" key="5">
    <source>
        <dbReference type="PROSITE" id="PS50893"/>
    </source>
</evidence>
<evidence type="ECO:0000256" key="2">
    <source>
        <dbReference type="ARBA" id="ARBA00022448"/>
    </source>
</evidence>
<name>A0ABP9KT70_9ACTN</name>
<keyword evidence="2" id="KW-0813">Transport</keyword>
<comment type="caution">
    <text evidence="6">The sequence shown here is derived from an EMBL/GenBank/DDBJ whole genome shotgun (WGS) entry which is preliminary data.</text>
</comment>
<evidence type="ECO:0000313" key="7">
    <source>
        <dbReference type="Proteomes" id="UP001500124"/>
    </source>
</evidence>
<dbReference type="InterPro" id="IPR017871">
    <property type="entry name" value="ABC_transporter-like_CS"/>
</dbReference>
<dbReference type="PANTHER" id="PTHR43776:SF7">
    <property type="entry name" value="D,D-DIPEPTIDE TRANSPORT ATP-BINDING PROTEIN DDPF-RELATED"/>
    <property type="match status" value="1"/>
</dbReference>
<reference evidence="7" key="1">
    <citation type="journal article" date="2019" name="Int. J. Syst. Evol. Microbiol.">
        <title>The Global Catalogue of Microorganisms (GCM) 10K type strain sequencing project: providing services to taxonomists for standard genome sequencing and annotation.</title>
        <authorList>
            <consortium name="The Broad Institute Genomics Platform"/>
            <consortium name="The Broad Institute Genome Sequencing Center for Infectious Disease"/>
            <person name="Wu L."/>
            <person name="Ma J."/>
        </authorList>
    </citation>
    <scope>NUCLEOTIDE SEQUENCE [LARGE SCALE GENOMIC DNA]</scope>
    <source>
        <strain evidence="7">JCM 18410</strain>
    </source>
</reference>
<dbReference type="PANTHER" id="PTHR43776">
    <property type="entry name" value="TRANSPORT ATP-BINDING PROTEIN"/>
    <property type="match status" value="1"/>
</dbReference>
<protein>
    <submittedName>
        <fullName evidence="6">ABC transporter ATP-binding protein</fullName>
    </submittedName>
</protein>
<keyword evidence="3" id="KW-0547">Nucleotide-binding</keyword>
<dbReference type="PROSITE" id="PS00211">
    <property type="entry name" value="ABC_TRANSPORTER_1"/>
    <property type="match status" value="2"/>
</dbReference>
<accession>A0ABP9KT70</accession>
<dbReference type="SUPFAM" id="SSF52540">
    <property type="entry name" value="P-loop containing nucleoside triphosphate hydrolases"/>
    <property type="match status" value="2"/>
</dbReference>
<comment type="similarity">
    <text evidence="1">Belongs to the ABC transporter superfamily.</text>
</comment>
<dbReference type="InterPro" id="IPR027417">
    <property type="entry name" value="P-loop_NTPase"/>
</dbReference>
<feature type="domain" description="ABC transporter" evidence="5">
    <location>
        <begin position="2"/>
        <end position="235"/>
    </location>
</feature>
<dbReference type="InterPro" id="IPR003439">
    <property type="entry name" value="ABC_transporter-like_ATP-bd"/>
</dbReference>
<dbReference type="Pfam" id="PF00005">
    <property type="entry name" value="ABC_tran"/>
    <property type="match status" value="2"/>
</dbReference>
<dbReference type="InterPro" id="IPR003593">
    <property type="entry name" value="AAA+_ATPase"/>
</dbReference>
<dbReference type="InterPro" id="IPR050319">
    <property type="entry name" value="ABC_transp_ATP-bind"/>
</dbReference>
<evidence type="ECO:0000256" key="4">
    <source>
        <dbReference type="ARBA" id="ARBA00022840"/>
    </source>
</evidence>
<feature type="domain" description="ABC transporter" evidence="5">
    <location>
        <begin position="255"/>
        <end position="485"/>
    </location>
</feature>
<dbReference type="PROSITE" id="PS50893">
    <property type="entry name" value="ABC_TRANSPORTER_2"/>
    <property type="match status" value="2"/>
</dbReference>
<sequence>MLAVENLVLNSSRGPVLRGVSLTADRGEALAVAGASGSGKTTLALSVLGHLRPGLTLADGRVRVDGHDTLPVPHPELRGRTVAYLGQDAGTTLNPYRRLSGTLGAALDARDADGTEALLRRVGLPAAFARRRPAELSGGQQQRAALAVALARDPRLLVLDEPTSALDPVAKEVIRTELARVREAGVGLLWITHDLSSVEGLVDRVVVLAHGRIVEDAPTARVLTAPVSRPAAALVAAASPPPRSRGQASEAPPVLRVDSLTASVGGRRVLKEVGLTVRPGRCLAVTGASGSGKTTLARCVTGLHPVAGGSILLDGRPLPGRARRRPVTDRAAIQLVPQSPAETLHPLRPVRDALVRPLRVLRGMRAPELIEEEVERLLGLVGLPPELARRTPGRLSGGQRQRIAIARALAAGPRILLCDEMTSALDSVTQASVLDLVRELCEERSLGVLLITHDPQVVQRVADDVMVLDEGRLRHWDDVPAGHLL</sequence>
<gene>
    <name evidence="6" type="ORF">GCM10023336_40860</name>
</gene>
<dbReference type="GO" id="GO:0005524">
    <property type="term" value="F:ATP binding"/>
    <property type="evidence" value="ECO:0007669"/>
    <property type="project" value="UniProtKB-KW"/>
</dbReference>
<proteinExistence type="inferred from homology"/>